<feature type="transmembrane region" description="Helical" evidence="8">
    <location>
        <begin position="340"/>
        <end position="361"/>
    </location>
</feature>
<keyword evidence="4 8" id="KW-0812">Transmembrane</keyword>
<comment type="caution">
    <text evidence="9">The sequence shown here is derived from an EMBL/GenBank/DDBJ whole genome shotgun (WGS) entry which is preliminary data.</text>
</comment>
<evidence type="ECO:0000256" key="4">
    <source>
        <dbReference type="ARBA" id="ARBA00022692"/>
    </source>
</evidence>
<feature type="transmembrane region" description="Helical" evidence="8">
    <location>
        <begin position="399"/>
        <end position="421"/>
    </location>
</feature>
<reference evidence="9" key="1">
    <citation type="submission" date="2021-04" db="EMBL/GenBank/DDBJ databases">
        <authorList>
            <person name="Chebbi M.A.C M."/>
        </authorList>
    </citation>
    <scope>NUCLEOTIDE SEQUENCE</scope>
</reference>
<feature type="transmembrane region" description="Helical" evidence="8">
    <location>
        <begin position="7"/>
        <end position="27"/>
    </location>
</feature>
<name>A0A8J2MVW3_COTCN</name>
<proteinExistence type="inferred from homology"/>
<evidence type="ECO:0000256" key="7">
    <source>
        <dbReference type="ARBA" id="ARBA00039668"/>
    </source>
</evidence>
<organism evidence="9 10">
    <name type="scientific">Cotesia congregata</name>
    <name type="common">Parasitoid wasp</name>
    <name type="synonym">Apanteles congregatus</name>
    <dbReference type="NCBI Taxonomy" id="51543"/>
    <lineage>
        <taxon>Eukaryota</taxon>
        <taxon>Metazoa</taxon>
        <taxon>Ecdysozoa</taxon>
        <taxon>Arthropoda</taxon>
        <taxon>Hexapoda</taxon>
        <taxon>Insecta</taxon>
        <taxon>Pterygota</taxon>
        <taxon>Neoptera</taxon>
        <taxon>Endopterygota</taxon>
        <taxon>Hymenoptera</taxon>
        <taxon>Apocrita</taxon>
        <taxon>Ichneumonoidea</taxon>
        <taxon>Braconidae</taxon>
        <taxon>Microgastrinae</taxon>
        <taxon>Cotesia</taxon>
    </lineage>
</organism>
<dbReference type="PANTHER" id="PTHR10778">
    <property type="entry name" value="SOLUTE CARRIER FAMILY 35 MEMBER B"/>
    <property type="match status" value="1"/>
</dbReference>
<dbReference type="InterPro" id="IPR037185">
    <property type="entry name" value="EmrE-like"/>
</dbReference>
<dbReference type="SUPFAM" id="SSF103481">
    <property type="entry name" value="Multidrug resistance efflux transporter EmrE"/>
    <property type="match status" value="1"/>
</dbReference>
<feature type="transmembrane region" description="Helical" evidence="8">
    <location>
        <begin position="313"/>
        <end position="334"/>
    </location>
</feature>
<dbReference type="Pfam" id="PF08449">
    <property type="entry name" value="UAA"/>
    <property type="match status" value="1"/>
</dbReference>
<keyword evidence="5 8" id="KW-1133">Transmembrane helix</keyword>
<feature type="transmembrane region" description="Helical" evidence="8">
    <location>
        <begin position="125"/>
        <end position="144"/>
    </location>
</feature>
<evidence type="ECO:0000313" key="10">
    <source>
        <dbReference type="Proteomes" id="UP000786811"/>
    </source>
</evidence>
<dbReference type="GO" id="GO:0000139">
    <property type="term" value="C:Golgi membrane"/>
    <property type="evidence" value="ECO:0007669"/>
    <property type="project" value="TreeGrafter"/>
</dbReference>
<dbReference type="AlphaFoldDB" id="A0A8J2MVW3"/>
<evidence type="ECO:0000256" key="6">
    <source>
        <dbReference type="ARBA" id="ARBA00023136"/>
    </source>
</evidence>
<evidence type="ECO:0000256" key="5">
    <source>
        <dbReference type="ARBA" id="ARBA00022989"/>
    </source>
</evidence>
<comment type="subcellular location">
    <subcellularLocation>
        <location evidence="1">Membrane</location>
        <topology evidence="1">Multi-pass membrane protein</topology>
    </subcellularLocation>
</comment>
<dbReference type="EMBL" id="CAJNRD030001122">
    <property type="protein sequence ID" value="CAG5099867.1"/>
    <property type="molecule type" value="Genomic_DNA"/>
</dbReference>
<gene>
    <name evidence="9" type="ORF">HICCMSTLAB_LOCUS9274</name>
</gene>
<comment type="similarity">
    <text evidence="2">Belongs to the nucleotide-sugar transporter family. SLC35B subfamily.</text>
</comment>
<protein>
    <recommendedName>
        <fullName evidence="7">Adenosine 3'-phospho 5'-phosphosulfate transporter 1</fullName>
    </recommendedName>
</protein>
<feature type="transmembrane region" description="Helical" evidence="8">
    <location>
        <begin position="251"/>
        <end position="270"/>
    </location>
</feature>
<dbReference type="PANTHER" id="PTHR10778:SF13">
    <property type="entry name" value="ADENOSINE 3'-PHOSPHO 5'-PHOSPHOSULFATE TRANSPORTER 1"/>
    <property type="match status" value="1"/>
</dbReference>
<keyword evidence="3" id="KW-0813">Transport</keyword>
<sequence>MGNYVGNIIICVLVVLSIGVIYGTTQIVKSLTENQHELLNSGSYNWIIRLSLNLLGYTTILLPGYLVYKYVRHSKYLQRAGTGVMSKLVHRCISGGGESGLLDTTDYIPASKASQEQRFIKNETFLLLYCFSGLQISYLTWGYFQEKIMTQEYVNSIGEKEHFKDSQFLVFVNRILAFTISGLYLIIRKQPRHITPLYKYSYCSLSNILSSWCQYEALKFVSFPTQVLAKASKIIPVMIMGKLVSRKTYEYYEYVTASLISLGMTLFMLGSTETVNDKVTTISGVILLAGYMVLDSFTSNWQEAVSKEYGPTSIQMMCGVNLFSCLLTATSLLQQSGFTHSLYFLIKFPSFLIDCLLISICSATGQLFLFYTIAQFGAVTFSIIMTIRQGLAILLSCLIYQHQITIFGIIGIFIVFGSIFLRNYCRNRLRALKKHRAENINIKD</sequence>
<dbReference type="InterPro" id="IPR013657">
    <property type="entry name" value="SCL35B1-4/HUT1"/>
</dbReference>
<feature type="transmembrane region" description="Helical" evidence="8">
    <location>
        <begin position="168"/>
        <end position="187"/>
    </location>
</feature>
<evidence type="ECO:0000256" key="2">
    <source>
        <dbReference type="ARBA" id="ARBA00010694"/>
    </source>
</evidence>
<dbReference type="GO" id="GO:0005789">
    <property type="term" value="C:endoplasmic reticulum membrane"/>
    <property type="evidence" value="ECO:0007669"/>
    <property type="project" value="TreeGrafter"/>
</dbReference>
<keyword evidence="10" id="KW-1185">Reference proteome</keyword>
<evidence type="ECO:0000256" key="3">
    <source>
        <dbReference type="ARBA" id="ARBA00022448"/>
    </source>
</evidence>
<accession>A0A8J2MVW3</accession>
<feature type="transmembrane region" description="Helical" evidence="8">
    <location>
        <begin position="282"/>
        <end position="301"/>
    </location>
</feature>
<evidence type="ECO:0000256" key="1">
    <source>
        <dbReference type="ARBA" id="ARBA00004141"/>
    </source>
</evidence>
<feature type="transmembrane region" description="Helical" evidence="8">
    <location>
        <begin position="368"/>
        <end position="387"/>
    </location>
</feature>
<evidence type="ECO:0000313" key="9">
    <source>
        <dbReference type="EMBL" id="CAG5099867.1"/>
    </source>
</evidence>
<dbReference type="Proteomes" id="UP000786811">
    <property type="component" value="Unassembled WGS sequence"/>
</dbReference>
<dbReference type="OrthoDB" id="10035043at2759"/>
<feature type="transmembrane region" description="Helical" evidence="8">
    <location>
        <begin position="47"/>
        <end position="68"/>
    </location>
</feature>
<keyword evidence="6 8" id="KW-0472">Membrane</keyword>
<evidence type="ECO:0000256" key="8">
    <source>
        <dbReference type="SAM" id="Phobius"/>
    </source>
</evidence>
<dbReference type="GO" id="GO:0046964">
    <property type="term" value="F:3'-phosphoadenosine 5'-phosphosulfate transmembrane transporter activity"/>
    <property type="evidence" value="ECO:0007669"/>
    <property type="project" value="TreeGrafter"/>
</dbReference>